<accession>A0A1Y2GKN8</accession>
<protein>
    <submittedName>
        <fullName evidence="1">Uncharacterized protein</fullName>
    </submittedName>
</protein>
<organism evidence="1 2">
    <name type="scientific">Lobosporangium transversale</name>
    <dbReference type="NCBI Taxonomy" id="64571"/>
    <lineage>
        <taxon>Eukaryota</taxon>
        <taxon>Fungi</taxon>
        <taxon>Fungi incertae sedis</taxon>
        <taxon>Mucoromycota</taxon>
        <taxon>Mortierellomycotina</taxon>
        <taxon>Mortierellomycetes</taxon>
        <taxon>Mortierellales</taxon>
        <taxon>Mortierellaceae</taxon>
        <taxon>Lobosporangium</taxon>
    </lineage>
</organism>
<comment type="caution">
    <text evidence="1">The sequence shown here is derived from an EMBL/GenBank/DDBJ whole genome shotgun (WGS) entry which is preliminary data.</text>
</comment>
<gene>
    <name evidence="1" type="ORF">BCR41DRAFT_90167</name>
</gene>
<evidence type="ECO:0000313" key="2">
    <source>
        <dbReference type="Proteomes" id="UP000193648"/>
    </source>
</evidence>
<dbReference type="GeneID" id="33572917"/>
<evidence type="ECO:0000313" key="1">
    <source>
        <dbReference type="EMBL" id="ORZ13866.1"/>
    </source>
</evidence>
<keyword evidence="2" id="KW-1185">Reference proteome</keyword>
<sequence>MDLHLHLDALVLNNSEFKAVGVDIEENKRQSRKNIRINKAILVYLQRHVKFELDNGDYMVFLDVSGYTGTIVYLRWHEGVHVSGLLSQICIRLPLNEKDLKAFLGGQSLGWLLTYVQHLRSMQQKVEDARTQAVDESFLRQERTILPLEQRDLDSIVMNTPKKKDLFHTYDGSRRPYC</sequence>
<dbReference type="EMBL" id="MCFF01000022">
    <property type="protein sequence ID" value="ORZ13866.1"/>
    <property type="molecule type" value="Genomic_DNA"/>
</dbReference>
<name>A0A1Y2GKN8_9FUNG</name>
<dbReference type="AlphaFoldDB" id="A0A1Y2GKN8"/>
<reference evidence="1 2" key="1">
    <citation type="submission" date="2016-07" db="EMBL/GenBank/DDBJ databases">
        <title>Pervasive Adenine N6-methylation of Active Genes in Fungi.</title>
        <authorList>
            <consortium name="DOE Joint Genome Institute"/>
            <person name="Mondo S.J."/>
            <person name="Dannebaum R.O."/>
            <person name="Kuo R.C."/>
            <person name="Labutti K."/>
            <person name="Haridas S."/>
            <person name="Kuo A."/>
            <person name="Salamov A."/>
            <person name="Ahrendt S.R."/>
            <person name="Lipzen A."/>
            <person name="Sullivan W."/>
            <person name="Andreopoulos W.B."/>
            <person name="Clum A."/>
            <person name="Lindquist E."/>
            <person name="Daum C."/>
            <person name="Ramamoorthy G.K."/>
            <person name="Gryganskyi A."/>
            <person name="Culley D."/>
            <person name="Magnuson J.K."/>
            <person name="James T.Y."/>
            <person name="O'Malley M.A."/>
            <person name="Stajich J.E."/>
            <person name="Spatafora J.W."/>
            <person name="Visel A."/>
            <person name="Grigoriev I.V."/>
        </authorList>
    </citation>
    <scope>NUCLEOTIDE SEQUENCE [LARGE SCALE GENOMIC DNA]</scope>
    <source>
        <strain evidence="1 2">NRRL 3116</strain>
    </source>
</reference>
<dbReference type="Proteomes" id="UP000193648">
    <property type="component" value="Unassembled WGS sequence"/>
</dbReference>
<dbReference type="OrthoDB" id="2424015at2759"/>
<proteinExistence type="predicted"/>
<dbReference type="RefSeq" id="XP_021880650.1">
    <property type="nucleotide sequence ID" value="XM_022031076.1"/>
</dbReference>
<dbReference type="InParanoid" id="A0A1Y2GKN8"/>